<dbReference type="Proteomes" id="UP001309876">
    <property type="component" value="Unassembled WGS sequence"/>
</dbReference>
<keyword evidence="3" id="KW-1185">Reference proteome</keyword>
<protein>
    <submittedName>
        <fullName evidence="2">Uncharacterized protein</fullName>
    </submittedName>
</protein>
<proteinExistence type="predicted"/>
<sequence length="262" mass="28620">MNTLEGLDEVIVNALRKGINQYRYKNGAFTRQIRKNTSIHDALRVFINSPLVTNAEKAEHFLPTFEYRTKLEQTAKTKTKEDHVFWLNAFTRLLEVCEVFENDMRARGVNLGPPLPGMIQVAGSGRGIDQTLVFENDGTISKHEGGELGVIPGARPSSECARDVNRQQGHAGSKAGSKRGQKNKKSRAKNGVGDVEPAGSEIVKGEHTGLTDKTDCDDTGNSASGQGTIINKPTSIENNTTKPDDIGDFSAAFGRNARQFFD</sequence>
<accession>A0AAN7SW72</accession>
<evidence type="ECO:0000256" key="1">
    <source>
        <dbReference type="SAM" id="MobiDB-lite"/>
    </source>
</evidence>
<feature type="region of interest" description="Disordered" evidence="1">
    <location>
        <begin position="140"/>
        <end position="250"/>
    </location>
</feature>
<feature type="compositionally biased region" description="Basic residues" evidence="1">
    <location>
        <begin position="176"/>
        <end position="188"/>
    </location>
</feature>
<dbReference type="AlphaFoldDB" id="A0AAN7SW72"/>
<evidence type="ECO:0000313" key="2">
    <source>
        <dbReference type="EMBL" id="KAK5082775.1"/>
    </source>
</evidence>
<dbReference type="EMBL" id="JAVRRJ010000007">
    <property type="protein sequence ID" value="KAK5082775.1"/>
    <property type="molecule type" value="Genomic_DNA"/>
</dbReference>
<comment type="caution">
    <text evidence="2">The sequence shown here is derived from an EMBL/GenBank/DDBJ whole genome shotgun (WGS) entry which is preliminary data.</text>
</comment>
<evidence type="ECO:0000313" key="3">
    <source>
        <dbReference type="Proteomes" id="UP001309876"/>
    </source>
</evidence>
<organism evidence="2 3">
    <name type="scientific">Lithohypha guttulata</name>
    <dbReference type="NCBI Taxonomy" id="1690604"/>
    <lineage>
        <taxon>Eukaryota</taxon>
        <taxon>Fungi</taxon>
        <taxon>Dikarya</taxon>
        <taxon>Ascomycota</taxon>
        <taxon>Pezizomycotina</taxon>
        <taxon>Eurotiomycetes</taxon>
        <taxon>Chaetothyriomycetidae</taxon>
        <taxon>Chaetothyriales</taxon>
        <taxon>Trichomeriaceae</taxon>
        <taxon>Lithohypha</taxon>
    </lineage>
</organism>
<reference evidence="2 3" key="1">
    <citation type="submission" date="2023-08" db="EMBL/GenBank/DDBJ databases">
        <title>Black Yeasts Isolated from many extreme environments.</title>
        <authorList>
            <person name="Coleine C."/>
            <person name="Stajich J.E."/>
            <person name="Selbmann L."/>
        </authorList>
    </citation>
    <scope>NUCLEOTIDE SEQUENCE [LARGE SCALE GENOMIC DNA]</scope>
    <source>
        <strain evidence="2 3">CCFEE 5910</strain>
    </source>
</reference>
<feature type="compositionally biased region" description="Polar residues" evidence="1">
    <location>
        <begin position="219"/>
        <end position="241"/>
    </location>
</feature>
<name>A0AAN7SW72_9EURO</name>
<feature type="compositionally biased region" description="Basic and acidic residues" evidence="1">
    <location>
        <begin position="203"/>
        <end position="216"/>
    </location>
</feature>
<gene>
    <name evidence="2" type="ORF">LTR05_006656</name>
</gene>